<reference evidence="2 3" key="1">
    <citation type="journal article" date="2010" name="Nat. Biotechnol.">
        <title>Genome sequence of the model mushroom Schizophyllum commune.</title>
        <authorList>
            <person name="Ohm R.A."/>
            <person name="de Jong J.F."/>
            <person name="Lugones L.G."/>
            <person name="Aerts A."/>
            <person name="Kothe E."/>
            <person name="Stajich J.E."/>
            <person name="de Vries R.P."/>
            <person name="Record E."/>
            <person name="Levasseur A."/>
            <person name="Baker S.E."/>
            <person name="Bartholomew K.A."/>
            <person name="Coutinho P.M."/>
            <person name="Erdmann S."/>
            <person name="Fowler T.J."/>
            <person name="Gathman A.C."/>
            <person name="Lombard V."/>
            <person name="Henrissat B."/>
            <person name="Knabe N."/>
            <person name="Kuees U."/>
            <person name="Lilly W.W."/>
            <person name="Lindquist E."/>
            <person name="Lucas S."/>
            <person name="Magnuson J.K."/>
            <person name="Piumi F."/>
            <person name="Raudaskoski M."/>
            <person name="Salamov A."/>
            <person name="Schmutz J."/>
            <person name="Schwarze F.W.M.R."/>
            <person name="vanKuyk P.A."/>
            <person name="Horton J.S."/>
            <person name="Grigoriev I.V."/>
            <person name="Woesten H.A.B."/>
        </authorList>
    </citation>
    <scope>NUCLEOTIDE SEQUENCE [LARGE SCALE GENOMIC DNA]</scope>
    <source>
        <strain evidence="3">H4-8 / FGSC 9210</strain>
    </source>
</reference>
<feature type="region of interest" description="Disordered" evidence="1">
    <location>
        <begin position="360"/>
        <end position="402"/>
    </location>
</feature>
<evidence type="ECO:0000313" key="2">
    <source>
        <dbReference type="EMBL" id="EFI97709.1"/>
    </source>
</evidence>
<feature type="compositionally biased region" description="Polar residues" evidence="1">
    <location>
        <begin position="535"/>
        <end position="553"/>
    </location>
</feature>
<feature type="region of interest" description="Disordered" evidence="1">
    <location>
        <begin position="106"/>
        <end position="134"/>
    </location>
</feature>
<dbReference type="EMBL" id="GL377305">
    <property type="protein sequence ID" value="EFI97709.1"/>
    <property type="molecule type" value="Genomic_DNA"/>
</dbReference>
<feature type="region of interest" description="Disordered" evidence="1">
    <location>
        <begin position="310"/>
        <end position="337"/>
    </location>
</feature>
<feature type="compositionally biased region" description="Pro residues" evidence="1">
    <location>
        <begin position="317"/>
        <end position="332"/>
    </location>
</feature>
<feature type="compositionally biased region" description="Low complexity" evidence="1">
    <location>
        <begin position="520"/>
        <end position="534"/>
    </location>
</feature>
<organism evidence="3">
    <name type="scientific">Schizophyllum commune (strain H4-8 / FGSC 9210)</name>
    <name type="common">Split gill fungus</name>
    <dbReference type="NCBI Taxonomy" id="578458"/>
    <lineage>
        <taxon>Eukaryota</taxon>
        <taxon>Fungi</taxon>
        <taxon>Dikarya</taxon>
        <taxon>Basidiomycota</taxon>
        <taxon>Agaricomycotina</taxon>
        <taxon>Agaricomycetes</taxon>
        <taxon>Agaricomycetidae</taxon>
        <taxon>Agaricales</taxon>
        <taxon>Schizophyllaceae</taxon>
        <taxon>Schizophyllum</taxon>
    </lineage>
</organism>
<dbReference type="KEGG" id="scm:SCHCO_02571890"/>
<evidence type="ECO:0000313" key="3">
    <source>
        <dbReference type="Proteomes" id="UP000007431"/>
    </source>
</evidence>
<feature type="compositionally biased region" description="Low complexity" evidence="1">
    <location>
        <begin position="174"/>
        <end position="186"/>
    </location>
</feature>
<feature type="compositionally biased region" description="Acidic residues" evidence="1">
    <location>
        <begin position="280"/>
        <end position="289"/>
    </location>
</feature>
<feature type="region of interest" description="Disordered" evidence="1">
    <location>
        <begin position="442"/>
        <end position="473"/>
    </location>
</feature>
<proteinExistence type="predicted"/>
<feature type="compositionally biased region" description="Basic and acidic residues" evidence="1">
    <location>
        <begin position="106"/>
        <end position="123"/>
    </location>
</feature>
<feature type="region of interest" description="Disordered" evidence="1">
    <location>
        <begin position="490"/>
        <end position="581"/>
    </location>
</feature>
<feature type="non-terminal residue" evidence="2">
    <location>
        <position position="779"/>
    </location>
</feature>
<dbReference type="OrthoDB" id="10359438at2759"/>
<dbReference type="RefSeq" id="XP_003032612.1">
    <property type="nucleotide sequence ID" value="XM_003032566.1"/>
</dbReference>
<feature type="compositionally biased region" description="Polar residues" evidence="1">
    <location>
        <begin position="447"/>
        <end position="471"/>
    </location>
</feature>
<evidence type="ECO:0000256" key="1">
    <source>
        <dbReference type="SAM" id="MobiDB-lite"/>
    </source>
</evidence>
<dbReference type="VEuPathDB" id="FungiDB:SCHCODRAFT_02571890"/>
<dbReference type="HOGENOM" id="CLU_359478_0_0_1"/>
<sequence>MASPSDNYVGFRYRCILVPDFISDDALRGQHILFTNELAPSIQDAVVAGLRDSEESSRSNQAPSPHFVFRYPPGPLHPGDVEYAGTVKEWIAVGKRPAMEHFQRQAEEHARTPMIDSSDRPEAMDTPPEVTINRIPALNNDPEAMRSHPEDMFYRPEGMTNPSKVMVNDPPATPSYAAAPTPSTQSNGKPATQPRACPRPEITVKREATDSDMDISDDEEVDQLAEDEEMDQLADDNEVDQFAGNRKIDQRASTVDELAGDNTCDRPAGDTAENVAGAELADEDKESQDDGFTGKIEEIERFAQELEAKLEPADDSMPPPPPRIVVPLPPPMEDTQQDANMYDLDATTLQYPDDILQYPDDVQQDAGATQQDISSTDDLDGMTLRYPDEEPPTPESPEPALLSEGPLYRFADESYPFKVVVYHKGRTDFIVEDLTPKVENAHGAGLASTSQVKQRPITVNNPPLFPSSTGKKFSHIPPWSAYSTPRLPSDYPRRASVSSHPPVSQRARFSAAPYPPPTTSPSSSKPCSSASTGSCASVPSTVSCASAPSTTTEGPMHIKWKASPSPRAHTPTFEHYNSRGGKKWEHIPGLDPLVHESRPCPWPVRVPFDTTGSKPLTARDVLTALACDASIPDTAQATDKYPTSTDLFPRCGAPVRPTKTAILKHIHKDHGVDIKADEFFCPICVCRSTIEAMQSRPVGYYRLYKYKGAAPEVLDEALPEAKPPKGLKNSSVSNHMGTLEHLNGRYTCALCGPHHEWRDSTGYWAHVHAVHVKILKGDE</sequence>
<gene>
    <name evidence="2" type="ORF">SCHCODRAFT_107861</name>
</gene>
<dbReference type="GeneID" id="9590555"/>
<feature type="region of interest" description="Disordered" evidence="1">
    <location>
        <begin position="241"/>
        <end position="290"/>
    </location>
</feature>
<feature type="region of interest" description="Disordered" evidence="1">
    <location>
        <begin position="156"/>
        <end position="225"/>
    </location>
</feature>
<accession>D8Q3L2</accession>
<dbReference type="InParanoid" id="D8Q3L2"/>
<protein>
    <submittedName>
        <fullName evidence="2">Uncharacterized protein</fullName>
    </submittedName>
</protein>
<dbReference type="AlphaFoldDB" id="D8Q3L2"/>
<keyword evidence="3" id="KW-1185">Reference proteome</keyword>
<name>D8Q3L2_SCHCM</name>
<feature type="compositionally biased region" description="Acidic residues" evidence="1">
    <location>
        <begin position="210"/>
        <end position="225"/>
    </location>
</feature>
<dbReference type="Proteomes" id="UP000007431">
    <property type="component" value="Unassembled WGS sequence"/>
</dbReference>